<feature type="binding site" evidence="5 6">
    <location>
        <position position="282"/>
    </location>
    <ligand>
        <name>Zn(2+)</name>
        <dbReference type="ChEBI" id="CHEBI:29105"/>
    </ligand>
</feature>
<dbReference type="EC" id="2.3.1.-" evidence="5"/>
<keyword evidence="4 5" id="KW-0520">NAD</keyword>
<comment type="similarity">
    <text evidence="5">Belongs to the sirtuin family. Class II subfamily.</text>
</comment>
<comment type="function">
    <text evidence="5">NAD-dependent protein deacylase. Catalyzes the NAD-dependent hydrolysis of acyl groups from lysine residues.</text>
</comment>
<dbReference type="PROSITE" id="PS50305">
    <property type="entry name" value="SIRTUIN"/>
    <property type="match status" value="1"/>
</dbReference>
<dbReference type="CDD" id="cd01409">
    <property type="entry name" value="SIRT4"/>
    <property type="match status" value="1"/>
</dbReference>
<dbReference type="InterPro" id="IPR026587">
    <property type="entry name" value="Sirtuin_class_II"/>
</dbReference>
<dbReference type="GO" id="GO:0017136">
    <property type="term" value="F:histone deacetylase activity, NAD-dependent"/>
    <property type="evidence" value="ECO:0007669"/>
    <property type="project" value="TreeGrafter"/>
</dbReference>
<evidence type="ECO:0000256" key="2">
    <source>
        <dbReference type="ARBA" id="ARBA00022723"/>
    </source>
</evidence>
<feature type="binding site" evidence="5">
    <location>
        <begin position="190"/>
        <end position="193"/>
    </location>
    <ligand>
        <name>NAD(+)</name>
        <dbReference type="ChEBI" id="CHEBI:57540"/>
    </ligand>
</feature>
<comment type="catalytic activity">
    <reaction evidence="5">
        <text>N(6)-acetyl-L-lysyl-[protein] + NAD(+) + H2O = 2''-O-acetyl-ADP-D-ribose + nicotinamide + L-lysyl-[protein]</text>
        <dbReference type="Rhea" id="RHEA:43636"/>
        <dbReference type="Rhea" id="RHEA-COMP:9752"/>
        <dbReference type="Rhea" id="RHEA-COMP:10731"/>
        <dbReference type="ChEBI" id="CHEBI:15377"/>
        <dbReference type="ChEBI" id="CHEBI:17154"/>
        <dbReference type="ChEBI" id="CHEBI:29969"/>
        <dbReference type="ChEBI" id="CHEBI:57540"/>
        <dbReference type="ChEBI" id="CHEBI:61930"/>
        <dbReference type="ChEBI" id="CHEBI:83767"/>
        <dbReference type="EC" id="2.3.1.286"/>
    </reaction>
</comment>
<sequence>MLSRLLLPFPFISVTPSTSRPEVLRSFFTGCKFRQSFSQRRMITFSQGPVKFVQTSRRISIPGVPVRESRTPTNFLKDKKMVPQADPPSAEDVNHLHQLIDQSAKLVVLTGAGISTECGIPDYRSPNGAYSTGFKPITHQEFVRKSRARRRYWARSYAGWRRFTAAQPGAAHVALASLEQAGRINFMITQNVDRLHHRAGSNPLELHGTVYSVICLDCGFSFCRDLFQDEVKVLNPKWAAAIESLDHGSPGSDKSFGMKQRPDGDIEIDEKFWEEDFHIPTCQKCNGILKPDVVFFGDNVPKERADKAMEVARECDAFLALGSSLMTMSAFRLVRAAHEAGASTAIVNVGKTRADDFVSLKINARLGEILPRVLNTGSLSIPALR</sequence>
<dbReference type="InterPro" id="IPR029035">
    <property type="entry name" value="DHS-like_NAD/FAD-binding_dom"/>
</dbReference>
<comment type="caution">
    <text evidence="5">Lacks conserved residue(s) required for the propagation of feature annotation.</text>
</comment>
<comment type="cofactor">
    <cofactor evidence="5">
        <name>Zn(2+)</name>
        <dbReference type="ChEBI" id="CHEBI:29105"/>
    </cofactor>
    <text evidence="5">Binds 1 zinc ion per subunit.</text>
</comment>
<feature type="binding site" evidence="5 6">
    <location>
        <position position="215"/>
    </location>
    <ligand>
        <name>Zn(2+)</name>
        <dbReference type="ChEBI" id="CHEBI:29105"/>
    </ligand>
</feature>
<evidence type="ECO:0000256" key="6">
    <source>
        <dbReference type="PROSITE-ProRule" id="PRU00236"/>
    </source>
</evidence>
<evidence type="ECO:0000259" key="7">
    <source>
        <dbReference type="PROSITE" id="PS50305"/>
    </source>
</evidence>
<dbReference type="PANTHER" id="PTHR11085">
    <property type="entry name" value="NAD-DEPENDENT PROTEIN DEACYLASE SIRTUIN-5, MITOCHONDRIAL-RELATED"/>
    <property type="match status" value="1"/>
</dbReference>
<feature type="binding site" evidence="5">
    <location>
        <begin position="322"/>
        <end position="324"/>
    </location>
    <ligand>
        <name>NAD(+)</name>
        <dbReference type="ChEBI" id="CHEBI:57540"/>
    </ligand>
</feature>
<dbReference type="NCBIfam" id="NF003738">
    <property type="entry name" value="PRK05333.1"/>
    <property type="match status" value="1"/>
</dbReference>
<keyword evidence="5" id="KW-0496">Mitochondrion</keyword>
<dbReference type="InterPro" id="IPR050134">
    <property type="entry name" value="NAD-dep_sirtuin_deacylases"/>
</dbReference>
<reference evidence="8" key="1">
    <citation type="submission" date="2018-08" db="EMBL/GenBank/DDBJ databases">
        <title>Identification and Characterization of Histone Deacetylases (HDACs) of Kenaf (Hibiscus cannabinus.L).</title>
        <authorList>
            <person name="Wei F."/>
            <person name="Chen P."/>
            <person name="Li Z."/>
            <person name="Jia R."/>
            <person name="Chang M."/>
            <person name="Ding X."/>
            <person name="Liang Z."/>
        </authorList>
    </citation>
    <scope>NUCLEOTIDE SEQUENCE</scope>
    <source>
        <tissue evidence="8">Anther</tissue>
    </source>
</reference>
<evidence type="ECO:0000256" key="5">
    <source>
        <dbReference type="HAMAP-Rule" id="MF_03161"/>
    </source>
</evidence>
<dbReference type="AlphaFoldDB" id="A0A482LM89"/>
<dbReference type="GO" id="GO:0008270">
    <property type="term" value="F:zinc ion binding"/>
    <property type="evidence" value="ECO:0007669"/>
    <property type="project" value="UniProtKB-UniRule"/>
</dbReference>
<feature type="active site" description="Proton acceptor" evidence="5 6">
    <location>
        <position position="207"/>
    </location>
</feature>
<dbReference type="InterPro" id="IPR026590">
    <property type="entry name" value="Ssirtuin_cat_dom"/>
</dbReference>
<evidence type="ECO:0000256" key="3">
    <source>
        <dbReference type="ARBA" id="ARBA00022833"/>
    </source>
</evidence>
<keyword evidence="1 5" id="KW-0808">Transferase</keyword>
<dbReference type="Gene3D" id="3.30.1600.10">
    <property type="entry name" value="SIR2/SIRT2 'Small Domain"/>
    <property type="match status" value="1"/>
</dbReference>
<feature type="binding site" evidence="5">
    <location>
        <position position="366"/>
    </location>
    <ligand>
        <name>NAD(+)</name>
        <dbReference type="ChEBI" id="CHEBI:57540"/>
    </ligand>
</feature>
<feature type="binding site" evidence="5 6">
    <location>
        <position position="285"/>
    </location>
    <ligand>
        <name>Zn(2+)</name>
        <dbReference type="ChEBI" id="CHEBI:29105"/>
    </ligand>
</feature>
<dbReference type="Gene3D" id="3.40.50.1220">
    <property type="entry name" value="TPP-binding domain"/>
    <property type="match status" value="1"/>
</dbReference>
<evidence type="ECO:0000256" key="1">
    <source>
        <dbReference type="ARBA" id="ARBA00022679"/>
    </source>
</evidence>
<dbReference type="InterPro" id="IPR003000">
    <property type="entry name" value="Sirtuin"/>
</dbReference>
<feature type="binding site" evidence="5">
    <location>
        <begin position="348"/>
        <end position="350"/>
    </location>
    <ligand>
        <name>NAD(+)</name>
        <dbReference type="ChEBI" id="CHEBI:57540"/>
    </ligand>
</feature>
<keyword evidence="2 5" id="KW-0479">Metal-binding</keyword>
<dbReference type="SUPFAM" id="SSF52467">
    <property type="entry name" value="DHS-like NAD/FAD-binding domain"/>
    <property type="match status" value="1"/>
</dbReference>
<feature type="binding site" evidence="5 6">
    <location>
        <position position="218"/>
    </location>
    <ligand>
        <name>Zn(2+)</name>
        <dbReference type="ChEBI" id="CHEBI:29105"/>
    </ligand>
</feature>
<protein>
    <recommendedName>
        <fullName evidence="5">NAD-dependent protein deacylase</fullName>
        <ecNumber evidence="5">2.3.1.-</ecNumber>
    </recommendedName>
    <alternativeName>
        <fullName evidence="5">Regulatory protein SIR2 homolog</fullName>
    </alternativeName>
</protein>
<comment type="subcellular location">
    <subcellularLocation>
        <location evidence="5">Mitochondrion matrix</location>
    </subcellularLocation>
</comment>
<dbReference type="HAMAP" id="MF_01967">
    <property type="entry name" value="Sirtuin_ClassII"/>
    <property type="match status" value="1"/>
</dbReference>
<dbReference type="Pfam" id="PF02146">
    <property type="entry name" value="SIR2"/>
    <property type="match status" value="1"/>
</dbReference>
<organism evidence="8">
    <name type="scientific">Hibiscus cannabinus</name>
    <dbReference type="NCBI Taxonomy" id="229543"/>
    <lineage>
        <taxon>Eukaryota</taxon>
        <taxon>Viridiplantae</taxon>
        <taxon>Streptophyta</taxon>
        <taxon>Embryophyta</taxon>
        <taxon>Tracheophyta</taxon>
        <taxon>Spermatophyta</taxon>
        <taxon>Magnoliopsida</taxon>
        <taxon>eudicotyledons</taxon>
        <taxon>Gunneridae</taxon>
        <taxon>Pentapetalae</taxon>
        <taxon>rosids</taxon>
        <taxon>malvids</taxon>
        <taxon>Malvales</taxon>
        <taxon>Malvaceae</taxon>
        <taxon>Malvoideae</taxon>
        <taxon>Hibiscus</taxon>
    </lineage>
</organism>
<name>A0A482LM89_9ROSI</name>
<proteinExistence type="evidence at transcript level"/>
<dbReference type="EMBL" id="MH732957">
    <property type="protein sequence ID" value="QBQ34149.1"/>
    <property type="molecule type" value="mRNA"/>
</dbReference>
<dbReference type="InterPro" id="IPR026591">
    <property type="entry name" value="Sirtuin_cat_small_dom_sf"/>
</dbReference>
<accession>A0A482LM89</accession>
<dbReference type="GO" id="GO:0070403">
    <property type="term" value="F:NAD+ binding"/>
    <property type="evidence" value="ECO:0007669"/>
    <property type="project" value="UniProtKB-UniRule"/>
</dbReference>
<keyword evidence="3 5" id="KW-0862">Zinc</keyword>
<dbReference type="PANTHER" id="PTHR11085:SF10">
    <property type="entry name" value="NAD-DEPENDENT PROTEIN DEACYLASE SIRTUIN-5, MITOCHONDRIAL-RELATED"/>
    <property type="match status" value="1"/>
</dbReference>
<feature type="domain" description="Deacetylase sirtuin-type" evidence="7">
    <location>
        <begin position="86"/>
        <end position="385"/>
    </location>
</feature>
<evidence type="ECO:0000256" key="4">
    <source>
        <dbReference type="ARBA" id="ARBA00023027"/>
    </source>
</evidence>
<evidence type="ECO:0000313" key="8">
    <source>
        <dbReference type="EMBL" id="QBQ34149.1"/>
    </source>
</evidence>
<dbReference type="GO" id="GO:0005759">
    <property type="term" value="C:mitochondrial matrix"/>
    <property type="evidence" value="ECO:0007669"/>
    <property type="project" value="UniProtKB-SubCell"/>
</dbReference>